<organism evidence="6 8">
    <name type="scientific">Prunus yedoensis var. nudiflora</name>
    <dbReference type="NCBI Taxonomy" id="2094558"/>
    <lineage>
        <taxon>Eukaryota</taxon>
        <taxon>Viridiplantae</taxon>
        <taxon>Streptophyta</taxon>
        <taxon>Embryophyta</taxon>
        <taxon>Tracheophyta</taxon>
        <taxon>Spermatophyta</taxon>
        <taxon>Magnoliopsida</taxon>
        <taxon>eudicotyledons</taxon>
        <taxon>Gunneridae</taxon>
        <taxon>Pentapetalae</taxon>
        <taxon>rosids</taxon>
        <taxon>fabids</taxon>
        <taxon>Rosales</taxon>
        <taxon>Rosaceae</taxon>
        <taxon>Amygdaloideae</taxon>
        <taxon>Amygdaleae</taxon>
        <taxon>Prunus</taxon>
    </lineage>
</organism>
<keyword evidence="5" id="KW-0333">Golgi apparatus</keyword>
<gene>
    <name evidence="6" type="ORF">Pyn_35871</name>
    <name evidence="7" type="ORF">Pyn_39118</name>
</gene>
<dbReference type="GO" id="GO:0005802">
    <property type="term" value="C:trans-Golgi network"/>
    <property type="evidence" value="ECO:0007669"/>
    <property type="project" value="TreeGrafter"/>
</dbReference>
<dbReference type="GO" id="GO:0009969">
    <property type="term" value="P:xyloglucan biosynthetic process"/>
    <property type="evidence" value="ECO:0007669"/>
    <property type="project" value="TreeGrafter"/>
</dbReference>
<name>A0A314UIF5_PRUYE</name>
<dbReference type="OrthoDB" id="1678103at2759"/>
<evidence type="ECO:0000256" key="5">
    <source>
        <dbReference type="ARBA" id="ARBA00023034"/>
    </source>
</evidence>
<evidence type="ECO:0000313" key="8">
    <source>
        <dbReference type="Proteomes" id="UP000250321"/>
    </source>
</evidence>
<keyword evidence="4" id="KW-0735">Signal-anchor</keyword>
<reference evidence="6 8" key="1">
    <citation type="submission" date="2018-02" db="EMBL/GenBank/DDBJ databases">
        <title>Draft genome of wild Prunus yedoensis var. nudiflora.</title>
        <authorList>
            <person name="Baek S."/>
            <person name="Kim J.-H."/>
            <person name="Choi K."/>
            <person name="Kim G.-B."/>
            <person name="Cho A."/>
            <person name="Jang H."/>
            <person name="Shin C.-H."/>
            <person name="Yu H.-J."/>
            <person name="Mun J.-H."/>
        </authorList>
    </citation>
    <scope>NUCLEOTIDE SEQUENCE [LARGE SCALE GENOMIC DNA]</scope>
    <source>
        <strain evidence="8">cv. Jeju island</strain>
        <tissue evidence="6">Leaf</tissue>
    </source>
</reference>
<comment type="caution">
    <text evidence="6">The sequence shown here is derived from an EMBL/GenBank/DDBJ whole genome shotgun (WGS) entry which is preliminary data.</text>
</comment>
<keyword evidence="8" id="KW-1185">Reference proteome</keyword>
<evidence type="ECO:0000256" key="3">
    <source>
        <dbReference type="ARBA" id="ARBA00022679"/>
    </source>
</evidence>
<comment type="subcellular location">
    <subcellularLocation>
        <location evidence="1">Golgi apparatus membrane</location>
        <topology evidence="1">Single-pass type II membrane protein</topology>
    </subcellularLocation>
</comment>
<proteinExistence type="predicted"/>
<evidence type="ECO:0000256" key="1">
    <source>
        <dbReference type="ARBA" id="ARBA00004323"/>
    </source>
</evidence>
<dbReference type="AlphaFoldDB" id="A0A314UIF5"/>
<evidence type="ECO:0000256" key="4">
    <source>
        <dbReference type="ARBA" id="ARBA00022968"/>
    </source>
</evidence>
<dbReference type="GO" id="GO:0005768">
    <property type="term" value="C:endosome"/>
    <property type="evidence" value="ECO:0007669"/>
    <property type="project" value="TreeGrafter"/>
</dbReference>
<dbReference type="EMBL" id="PJQY01000113">
    <property type="protein sequence ID" value="PQQ18298.1"/>
    <property type="molecule type" value="Genomic_DNA"/>
</dbReference>
<sequence length="64" mass="7158">MDQAYNFGDNQVLQMYGFTHKSLGSRRVKRVRNESNNPLEVKDVLGLLHLAFKAFSPSPSSSSS</sequence>
<dbReference type="GO" id="GO:0035252">
    <property type="term" value="F:UDP-xylosyltransferase activity"/>
    <property type="evidence" value="ECO:0007669"/>
    <property type="project" value="TreeGrafter"/>
</dbReference>
<evidence type="ECO:0000313" key="6">
    <source>
        <dbReference type="EMBL" id="PQM34679.1"/>
    </source>
</evidence>
<dbReference type="Proteomes" id="UP000250321">
    <property type="component" value="Unassembled WGS sequence"/>
</dbReference>
<dbReference type="STRING" id="2094558.A0A314UIF5"/>
<keyword evidence="3" id="KW-0808">Transferase</keyword>
<dbReference type="GO" id="GO:0000139">
    <property type="term" value="C:Golgi membrane"/>
    <property type="evidence" value="ECO:0007669"/>
    <property type="project" value="UniProtKB-SubCell"/>
</dbReference>
<accession>A0A314UIF5</accession>
<dbReference type="PANTHER" id="PTHR31311:SF5">
    <property type="entry name" value="XYLOGLUCAN 6-XYLOSYLTRANSFERASE 2"/>
    <property type="match status" value="1"/>
</dbReference>
<dbReference type="EMBL" id="PJQY01003772">
    <property type="protein sequence ID" value="PQM34679.1"/>
    <property type="molecule type" value="Genomic_DNA"/>
</dbReference>
<dbReference type="GO" id="GO:0016758">
    <property type="term" value="F:hexosyltransferase activity"/>
    <property type="evidence" value="ECO:0007669"/>
    <property type="project" value="TreeGrafter"/>
</dbReference>
<keyword evidence="4" id="KW-0812">Transmembrane</keyword>
<evidence type="ECO:0000313" key="7">
    <source>
        <dbReference type="EMBL" id="PQQ18298.1"/>
    </source>
</evidence>
<protein>
    <submittedName>
        <fullName evidence="6">Uncharacterized protein</fullName>
    </submittedName>
</protein>
<dbReference type="InterPro" id="IPR008630">
    <property type="entry name" value="Glyco_trans_34"/>
</dbReference>
<dbReference type="PANTHER" id="PTHR31311">
    <property type="entry name" value="XYLOGLUCAN 6-XYLOSYLTRANSFERASE 5-RELATED-RELATED"/>
    <property type="match status" value="1"/>
</dbReference>
<dbReference type="GO" id="GO:0033843">
    <property type="term" value="F:xyloglucan 6-xylosyltransferase activity"/>
    <property type="evidence" value="ECO:0007669"/>
    <property type="project" value="TreeGrafter"/>
</dbReference>
<evidence type="ECO:0000256" key="2">
    <source>
        <dbReference type="ARBA" id="ARBA00022676"/>
    </source>
</evidence>
<keyword evidence="2" id="KW-0328">Glycosyltransferase</keyword>